<dbReference type="AlphaFoldDB" id="A0AAE1AJF3"/>
<sequence length="115" mass="12527">MAERSKAPDSRCQDGRAVQGARLKFEIIALTRGCGVHGVNNPALRSVQKFCHEFEPSSRLEGIMEFHRQVAPSRTVTCALSSNPSMGGGRFTNSVVEPETQQILNPRSIAMRGTA</sequence>
<protein>
    <submittedName>
        <fullName evidence="1">Uncharacterized protein</fullName>
    </submittedName>
</protein>
<gene>
    <name evidence="1" type="ORF">RRG08_029198</name>
</gene>
<name>A0AAE1AJF3_9GAST</name>
<proteinExistence type="predicted"/>
<accession>A0AAE1AJF3</accession>
<dbReference type="EMBL" id="JAWDGP010001738">
    <property type="protein sequence ID" value="KAK3788748.1"/>
    <property type="molecule type" value="Genomic_DNA"/>
</dbReference>
<evidence type="ECO:0000313" key="1">
    <source>
        <dbReference type="EMBL" id="KAK3788748.1"/>
    </source>
</evidence>
<comment type="caution">
    <text evidence="1">The sequence shown here is derived from an EMBL/GenBank/DDBJ whole genome shotgun (WGS) entry which is preliminary data.</text>
</comment>
<reference evidence="1" key="1">
    <citation type="journal article" date="2023" name="G3 (Bethesda)">
        <title>A reference genome for the long-term kleptoplast-retaining sea slug Elysia crispata morphotype clarki.</title>
        <authorList>
            <person name="Eastman K.E."/>
            <person name="Pendleton A.L."/>
            <person name="Shaikh M.A."/>
            <person name="Suttiyut T."/>
            <person name="Ogas R."/>
            <person name="Tomko P."/>
            <person name="Gavelis G."/>
            <person name="Widhalm J.R."/>
            <person name="Wisecaver J.H."/>
        </authorList>
    </citation>
    <scope>NUCLEOTIDE SEQUENCE</scope>
    <source>
        <strain evidence="1">ECLA1</strain>
    </source>
</reference>
<dbReference type="Proteomes" id="UP001283361">
    <property type="component" value="Unassembled WGS sequence"/>
</dbReference>
<keyword evidence="2" id="KW-1185">Reference proteome</keyword>
<evidence type="ECO:0000313" key="2">
    <source>
        <dbReference type="Proteomes" id="UP001283361"/>
    </source>
</evidence>
<organism evidence="1 2">
    <name type="scientific">Elysia crispata</name>
    <name type="common">lettuce slug</name>
    <dbReference type="NCBI Taxonomy" id="231223"/>
    <lineage>
        <taxon>Eukaryota</taxon>
        <taxon>Metazoa</taxon>
        <taxon>Spiralia</taxon>
        <taxon>Lophotrochozoa</taxon>
        <taxon>Mollusca</taxon>
        <taxon>Gastropoda</taxon>
        <taxon>Heterobranchia</taxon>
        <taxon>Euthyneura</taxon>
        <taxon>Panpulmonata</taxon>
        <taxon>Sacoglossa</taxon>
        <taxon>Placobranchoidea</taxon>
        <taxon>Plakobranchidae</taxon>
        <taxon>Elysia</taxon>
    </lineage>
</organism>